<evidence type="ECO:0000256" key="1">
    <source>
        <dbReference type="SAM" id="MobiDB-lite"/>
    </source>
</evidence>
<dbReference type="AlphaFoldDB" id="A0AAE1NGI7"/>
<accession>A0AAE1NGI7</accession>
<dbReference type="Proteomes" id="UP001292094">
    <property type="component" value="Unassembled WGS sequence"/>
</dbReference>
<organism evidence="2 3">
    <name type="scientific">Petrolisthes manimaculis</name>
    <dbReference type="NCBI Taxonomy" id="1843537"/>
    <lineage>
        <taxon>Eukaryota</taxon>
        <taxon>Metazoa</taxon>
        <taxon>Ecdysozoa</taxon>
        <taxon>Arthropoda</taxon>
        <taxon>Crustacea</taxon>
        <taxon>Multicrustacea</taxon>
        <taxon>Malacostraca</taxon>
        <taxon>Eumalacostraca</taxon>
        <taxon>Eucarida</taxon>
        <taxon>Decapoda</taxon>
        <taxon>Pleocyemata</taxon>
        <taxon>Anomura</taxon>
        <taxon>Galatheoidea</taxon>
        <taxon>Porcellanidae</taxon>
        <taxon>Petrolisthes</taxon>
    </lineage>
</organism>
<protein>
    <submittedName>
        <fullName evidence="2">Uncharacterized protein</fullName>
    </submittedName>
</protein>
<keyword evidence="3" id="KW-1185">Reference proteome</keyword>
<evidence type="ECO:0000313" key="3">
    <source>
        <dbReference type="Proteomes" id="UP001292094"/>
    </source>
</evidence>
<evidence type="ECO:0000313" key="2">
    <source>
        <dbReference type="EMBL" id="KAK4288331.1"/>
    </source>
</evidence>
<dbReference type="EMBL" id="JAWZYT010006351">
    <property type="protein sequence ID" value="KAK4288331.1"/>
    <property type="molecule type" value="Genomic_DNA"/>
</dbReference>
<feature type="region of interest" description="Disordered" evidence="1">
    <location>
        <begin position="10"/>
        <end position="29"/>
    </location>
</feature>
<sequence>MEELRIRVRQSDRADGREMGMEGNGSVEDGVALRPVANGVAECEIDAVEDATRGNGDAEDKGRVTCATILVACLDEGRRCLGGDQLYLDPPLRKLSQ</sequence>
<proteinExistence type="predicted"/>
<name>A0AAE1NGI7_9EUCA</name>
<gene>
    <name evidence="2" type="ORF">Pmani_038628</name>
</gene>
<reference evidence="2" key="1">
    <citation type="submission" date="2023-11" db="EMBL/GenBank/DDBJ databases">
        <title>Genome assemblies of two species of porcelain crab, Petrolisthes cinctipes and Petrolisthes manimaculis (Anomura: Porcellanidae).</title>
        <authorList>
            <person name="Angst P."/>
        </authorList>
    </citation>
    <scope>NUCLEOTIDE SEQUENCE</scope>
    <source>
        <strain evidence="2">PB745_02</strain>
        <tissue evidence="2">Gill</tissue>
    </source>
</reference>
<comment type="caution">
    <text evidence="2">The sequence shown here is derived from an EMBL/GenBank/DDBJ whole genome shotgun (WGS) entry which is preliminary data.</text>
</comment>
<feature type="compositionally biased region" description="Basic and acidic residues" evidence="1">
    <location>
        <begin position="10"/>
        <end position="20"/>
    </location>
</feature>